<feature type="region of interest" description="Disordered" evidence="1">
    <location>
        <begin position="145"/>
        <end position="168"/>
    </location>
</feature>
<gene>
    <name evidence="3" type="ORF">ACFPPD_06990</name>
</gene>
<organism evidence="3 4">
    <name type="scientific">Cohnella suwonensis</name>
    <dbReference type="NCBI Taxonomy" id="696072"/>
    <lineage>
        <taxon>Bacteria</taxon>
        <taxon>Bacillati</taxon>
        <taxon>Bacillota</taxon>
        <taxon>Bacilli</taxon>
        <taxon>Bacillales</taxon>
        <taxon>Paenibacillaceae</taxon>
        <taxon>Cohnella</taxon>
    </lineage>
</organism>
<dbReference type="InterPro" id="IPR036397">
    <property type="entry name" value="RNaseH_sf"/>
</dbReference>
<protein>
    <submittedName>
        <fullName evidence="3">DDE-type integrase/transposase/recombinase</fullName>
    </submittedName>
</protein>
<dbReference type="RefSeq" id="WP_209748766.1">
    <property type="nucleotide sequence ID" value="NZ_JBHSMH010000012.1"/>
</dbReference>
<dbReference type="InterPro" id="IPR001584">
    <property type="entry name" value="Integrase_cat-core"/>
</dbReference>
<dbReference type="SUPFAM" id="SSF53098">
    <property type="entry name" value="Ribonuclease H-like"/>
    <property type="match status" value="1"/>
</dbReference>
<feature type="compositionally biased region" description="Polar residues" evidence="1">
    <location>
        <begin position="641"/>
        <end position="659"/>
    </location>
</feature>
<sequence>MILTANEILLHQETNKLYRILWIEENNIIVYLIDMDDENEKALPFKRKFQEIQDELITGTLLKQKEDPYFSIVQQSPNTKNISIRDQAWQLIKDIVVQEPKIYEKHNRTKLMASVQAEQSISYPGLRKYLRKYWQRGKNPNALLPDYHLSGGRGNEKQSGDKKRGRPSIYSSIGINVDDETKKNFRFAIDKYYLNNKKNSLTKTFEFLLKEFYAEDFYYENGILKMKFKDENKLPKERQFRYWFHKEYSTKEVLVAREGSRKYGKDHRELLSSATQEAYGPGSRYLIDATSVNCYILSRDNPNWIIGRPVLYLVVDVFSRMVVGMYIGLEGPSWMGAMMAIANTAMDKVKYCSEYGINISKEAWPCESLPEILLGDRGELEGYQPERLVSAFNLHLENAAPYRADWKGIVEKRFDVTDQKVKPFLPGYVEKDASERGAPDYRIKARLTLEQFTSIIIKQVLAYNMTHYIENYHRDGDLLEDNVEPVPLALWNWGIQHRSGKHNYFAEKIVRFHLLPQEDVSVTEKGIRLNSKLFYSCDRAIKEEWFVHARNKGTWKMKASLDPRNISNLYILNEKTGDIEPCFLLDESKRYEGLSLDEVKYITAQEKIMRSGLKLEELKAQLGFMEDAEKEAKQAEKESNQNRSSNLSKAEQTKSIQKNRQYEKGARRKEEAFTFVESNKTAAQVIPFSKEVQTDDFKRPSIKDLLKQRMEQKDE</sequence>
<feature type="domain" description="Integrase catalytic" evidence="2">
    <location>
        <begin position="277"/>
        <end position="495"/>
    </location>
</feature>
<name>A0ABW0LT51_9BACL</name>
<feature type="compositionally biased region" description="Basic and acidic residues" evidence="1">
    <location>
        <begin position="630"/>
        <end position="640"/>
    </location>
</feature>
<accession>A0ABW0LT51</accession>
<keyword evidence="4" id="KW-1185">Reference proteome</keyword>
<evidence type="ECO:0000313" key="4">
    <source>
        <dbReference type="Proteomes" id="UP001596105"/>
    </source>
</evidence>
<proteinExistence type="predicted"/>
<evidence type="ECO:0000256" key="1">
    <source>
        <dbReference type="SAM" id="MobiDB-lite"/>
    </source>
</evidence>
<evidence type="ECO:0000313" key="3">
    <source>
        <dbReference type="EMBL" id="MFC5468461.1"/>
    </source>
</evidence>
<comment type="caution">
    <text evidence="3">The sequence shown here is derived from an EMBL/GenBank/DDBJ whole genome shotgun (WGS) entry which is preliminary data.</text>
</comment>
<dbReference type="EMBL" id="JBHSMH010000012">
    <property type="protein sequence ID" value="MFC5468461.1"/>
    <property type="molecule type" value="Genomic_DNA"/>
</dbReference>
<dbReference type="InterPro" id="IPR012337">
    <property type="entry name" value="RNaseH-like_sf"/>
</dbReference>
<reference evidence="4" key="1">
    <citation type="journal article" date="2019" name="Int. J. Syst. Evol. Microbiol.">
        <title>The Global Catalogue of Microorganisms (GCM) 10K type strain sequencing project: providing services to taxonomists for standard genome sequencing and annotation.</title>
        <authorList>
            <consortium name="The Broad Institute Genomics Platform"/>
            <consortium name="The Broad Institute Genome Sequencing Center for Infectious Disease"/>
            <person name="Wu L."/>
            <person name="Ma J."/>
        </authorList>
    </citation>
    <scope>NUCLEOTIDE SEQUENCE [LARGE SCALE GENOMIC DNA]</scope>
    <source>
        <strain evidence="4">CCUG 57113</strain>
    </source>
</reference>
<feature type="region of interest" description="Disordered" evidence="1">
    <location>
        <begin position="629"/>
        <end position="668"/>
    </location>
</feature>
<evidence type="ECO:0000259" key="2">
    <source>
        <dbReference type="PROSITE" id="PS50994"/>
    </source>
</evidence>
<dbReference type="PROSITE" id="PS50994">
    <property type="entry name" value="INTEGRASE"/>
    <property type="match status" value="1"/>
</dbReference>
<dbReference type="Proteomes" id="UP001596105">
    <property type="component" value="Unassembled WGS sequence"/>
</dbReference>
<dbReference type="Gene3D" id="3.30.420.10">
    <property type="entry name" value="Ribonuclease H-like superfamily/Ribonuclease H"/>
    <property type="match status" value="1"/>
</dbReference>